<dbReference type="Pfam" id="PF12669">
    <property type="entry name" value="FeoB_associated"/>
    <property type="match status" value="1"/>
</dbReference>
<comment type="caution">
    <text evidence="2">The sequence shown here is derived from an EMBL/GenBank/DDBJ whole genome shotgun (WGS) entry which is preliminary data.</text>
</comment>
<sequence>MVQQIIILLLFVAAVAYIAHILYRTFFVKTDGCAKSCGACGGIDFKKIEQEMTKRKNAALPKI</sequence>
<organism evidence="2 3">
    <name type="scientific">Pontibacter burrus</name>
    <dbReference type="NCBI Taxonomy" id="2704466"/>
    <lineage>
        <taxon>Bacteria</taxon>
        <taxon>Pseudomonadati</taxon>
        <taxon>Bacteroidota</taxon>
        <taxon>Cytophagia</taxon>
        <taxon>Cytophagales</taxon>
        <taxon>Hymenobacteraceae</taxon>
        <taxon>Pontibacter</taxon>
    </lineage>
</organism>
<reference evidence="2 3" key="1">
    <citation type="submission" date="2020-02" db="EMBL/GenBank/DDBJ databases">
        <authorList>
            <person name="Kim M.K."/>
        </authorList>
    </citation>
    <scope>NUCLEOTIDE SEQUENCE [LARGE SCALE GENOMIC DNA]</scope>
    <source>
        <strain evidence="2 3">BT327</strain>
    </source>
</reference>
<evidence type="ECO:0000256" key="1">
    <source>
        <dbReference type="SAM" id="Phobius"/>
    </source>
</evidence>
<proteinExistence type="predicted"/>
<accession>A0A6B3LQC9</accession>
<evidence type="ECO:0000313" key="3">
    <source>
        <dbReference type="Proteomes" id="UP000474777"/>
    </source>
</evidence>
<protein>
    <submittedName>
        <fullName evidence="2">FeoB-associated Cys-rich membrane protein</fullName>
    </submittedName>
</protein>
<name>A0A6B3LQC9_9BACT</name>
<gene>
    <name evidence="2" type="ORF">GXP69_01750</name>
</gene>
<keyword evidence="1" id="KW-0472">Membrane</keyword>
<dbReference type="Proteomes" id="UP000474777">
    <property type="component" value="Unassembled WGS sequence"/>
</dbReference>
<keyword evidence="3" id="KW-1185">Reference proteome</keyword>
<keyword evidence="1" id="KW-0812">Transmembrane</keyword>
<feature type="transmembrane region" description="Helical" evidence="1">
    <location>
        <begin position="6"/>
        <end position="26"/>
    </location>
</feature>
<dbReference type="EMBL" id="JAAGWD010000001">
    <property type="protein sequence ID" value="NEM96406.1"/>
    <property type="molecule type" value="Genomic_DNA"/>
</dbReference>
<dbReference type="AlphaFoldDB" id="A0A6B3LQC9"/>
<keyword evidence="1" id="KW-1133">Transmembrane helix</keyword>
<dbReference type="RefSeq" id="WP_163911565.1">
    <property type="nucleotide sequence ID" value="NZ_JAAGWD010000001.1"/>
</dbReference>
<evidence type="ECO:0000313" key="2">
    <source>
        <dbReference type="EMBL" id="NEM96406.1"/>
    </source>
</evidence>